<accession>A0A1I0DFY3</accession>
<protein>
    <submittedName>
        <fullName evidence="6">ATP-dependent DNA helicase DinG</fullName>
    </submittedName>
</protein>
<evidence type="ECO:0000256" key="3">
    <source>
        <dbReference type="ARBA" id="ARBA00022840"/>
    </source>
</evidence>
<keyword evidence="1" id="KW-0547">Nucleotide-binding</keyword>
<dbReference type="PROSITE" id="PS51193">
    <property type="entry name" value="HELICASE_ATP_BIND_2"/>
    <property type="match status" value="1"/>
</dbReference>
<dbReference type="Proteomes" id="UP000199800">
    <property type="component" value="Unassembled WGS sequence"/>
</dbReference>
<keyword evidence="3" id="KW-0067">ATP-binding</keyword>
<dbReference type="InterPro" id="IPR014013">
    <property type="entry name" value="Helic_SF1/SF2_ATP-bd_DinG/Rad3"/>
</dbReference>
<dbReference type="GO" id="GO:0016818">
    <property type="term" value="F:hydrolase activity, acting on acid anhydrides, in phosphorus-containing anhydrides"/>
    <property type="evidence" value="ECO:0007669"/>
    <property type="project" value="InterPro"/>
</dbReference>
<dbReference type="STRING" id="29364.SAMN04487772_11446"/>
<dbReference type="GO" id="GO:0006139">
    <property type="term" value="P:nucleobase-containing compound metabolic process"/>
    <property type="evidence" value="ECO:0007669"/>
    <property type="project" value="InterPro"/>
</dbReference>
<evidence type="ECO:0000256" key="1">
    <source>
        <dbReference type="ARBA" id="ARBA00022741"/>
    </source>
</evidence>
<dbReference type="PANTHER" id="PTHR11472:SF57">
    <property type="entry name" value="ATP-DEPENDENT HELICASE YPVA-RELATED"/>
    <property type="match status" value="1"/>
</dbReference>
<dbReference type="SMART" id="SM00491">
    <property type="entry name" value="HELICc2"/>
    <property type="match status" value="1"/>
</dbReference>
<dbReference type="AlphaFoldDB" id="A0A1I0DFY3"/>
<comment type="similarity">
    <text evidence="4">Belongs to the helicase family. DinG subfamily.</text>
</comment>
<dbReference type="EMBL" id="FOHN01000014">
    <property type="protein sequence ID" value="SET30996.1"/>
    <property type="molecule type" value="Genomic_DNA"/>
</dbReference>
<evidence type="ECO:0000256" key="2">
    <source>
        <dbReference type="ARBA" id="ARBA00022801"/>
    </source>
</evidence>
<dbReference type="GO" id="GO:0005524">
    <property type="term" value="F:ATP binding"/>
    <property type="evidence" value="ECO:0007669"/>
    <property type="project" value="UniProtKB-KW"/>
</dbReference>
<name>A0A1I0DFY3_9FIRM</name>
<dbReference type="OrthoDB" id="9803913at2"/>
<evidence type="ECO:0000259" key="5">
    <source>
        <dbReference type="PROSITE" id="PS51193"/>
    </source>
</evidence>
<feature type="domain" description="Helicase ATP-binding" evidence="5">
    <location>
        <begin position="30"/>
        <end position="302"/>
    </location>
</feature>
<sequence>MCARLKQPFEYRTLKEFNKKLPEWVGDVLYDILPEKGYEERDEQIYTAFQIADAFADKTVHLAEAGLGTGKTFAYLLSAIPYARMTGKPVVIACATSALQEQLASATGDIETLSKLLDLEVDARMAKDSRQYVCDVRVEENVVDFGDQHEEMNQWLLQTKMGERSEMPDISDRIWKKISWNEFVSCDNCLNRGYCKLMAARKHYREAVDLVIVDHATFFRDLWSRQERMADGKLPILPNYSAVILDEGHKILLPASLEAGHRINKEEIDEILHTLEQIQDARPSLIRSTIAAGNAEILFFKKLKSALAASESSRRLAVKRNKEMVQAAADFHNSLEQLLMEFQIEQELYMDTLTPTQIQAYEGQIERAAIALSHFLRSGDHEFISWVDKKDASFWVVPRNVGKMLEKQLYQRKIPVIFTSATLSNNGNFDYFGRTVGLDNPSKSTVGSTFHMEEQAVVHMAEKGEKQSLESKVEYLVELLKKKDGHALVLTNSIKEIRRIRKCLESYELPFEILWEDKGERGHLVQRFREEESSVLVGSDFWEGIDVPGDALTLVVIWQLPFPEIDPLIEVQRKEVKMQGLDPVTQVDYPEMGLKLKQGCGRLIRTKTDKGDIVIMENVKGKPWEQVVLDAVPKGARVKWEA</sequence>
<dbReference type="InterPro" id="IPR006555">
    <property type="entry name" value="ATP-dep_Helicase_C"/>
</dbReference>
<keyword evidence="6" id="KW-0347">Helicase</keyword>
<dbReference type="InterPro" id="IPR027417">
    <property type="entry name" value="P-loop_NTPase"/>
</dbReference>
<reference evidence="6 7" key="1">
    <citation type="submission" date="2016-10" db="EMBL/GenBank/DDBJ databases">
        <authorList>
            <person name="de Groot N.N."/>
        </authorList>
    </citation>
    <scope>NUCLEOTIDE SEQUENCE [LARGE SCALE GENOMIC DNA]</scope>
    <source>
        <strain evidence="6 7">DSM 1801</strain>
    </source>
</reference>
<dbReference type="RefSeq" id="WP_092478115.1">
    <property type="nucleotide sequence ID" value="NZ_FOHN01000014.1"/>
</dbReference>
<dbReference type="GO" id="GO:0003676">
    <property type="term" value="F:nucleic acid binding"/>
    <property type="evidence" value="ECO:0007669"/>
    <property type="project" value="InterPro"/>
</dbReference>
<dbReference type="InterPro" id="IPR045028">
    <property type="entry name" value="DinG/Rad3-like"/>
</dbReference>
<gene>
    <name evidence="6" type="ORF">SAMN04487772_11446</name>
</gene>
<dbReference type="Pfam" id="PF13307">
    <property type="entry name" value="Helicase_C_2"/>
    <property type="match status" value="1"/>
</dbReference>
<dbReference type="GO" id="GO:0003678">
    <property type="term" value="F:DNA helicase activity"/>
    <property type="evidence" value="ECO:0007669"/>
    <property type="project" value="TreeGrafter"/>
</dbReference>
<evidence type="ECO:0000256" key="4">
    <source>
        <dbReference type="ARBA" id="ARBA00038058"/>
    </source>
</evidence>
<evidence type="ECO:0000313" key="7">
    <source>
        <dbReference type="Proteomes" id="UP000199800"/>
    </source>
</evidence>
<proteinExistence type="inferred from homology"/>
<keyword evidence="7" id="KW-1185">Reference proteome</keyword>
<dbReference type="PANTHER" id="PTHR11472">
    <property type="entry name" value="DNA REPAIR DEAD HELICASE RAD3/XP-D SUBFAMILY MEMBER"/>
    <property type="match status" value="1"/>
</dbReference>
<organism evidence="6 7">
    <name type="scientific">[Clostridium] polysaccharolyticum</name>
    <dbReference type="NCBI Taxonomy" id="29364"/>
    <lineage>
        <taxon>Bacteria</taxon>
        <taxon>Bacillati</taxon>
        <taxon>Bacillota</taxon>
        <taxon>Clostridia</taxon>
        <taxon>Lachnospirales</taxon>
        <taxon>Lachnospiraceae</taxon>
    </lineage>
</organism>
<evidence type="ECO:0000313" key="6">
    <source>
        <dbReference type="EMBL" id="SET30996.1"/>
    </source>
</evidence>
<keyword evidence="2" id="KW-0378">Hydrolase</keyword>
<dbReference type="SUPFAM" id="SSF52540">
    <property type="entry name" value="P-loop containing nucleoside triphosphate hydrolases"/>
    <property type="match status" value="1"/>
</dbReference>
<dbReference type="Gene3D" id="3.40.50.300">
    <property type="entry name" value="P-loop containing nucleotide triphosphate hydrolases"/>
    <property type="match status" value="2"/>
</dbReference>